<evidence type="ECO:0000313" key="1">
    <source>
        <dbReference type="EMBL" id="KAI4390129.1"/>
    </source>
</evidence>
<keyword evidence="2" id="KW-1185">Reference proteome</keyword>
<accession>A0ACB9SGB9</accession>
<reference evidence="2" key="1">
    <citation type="journal article" date="2023" name="Front. Plant Sci.">
        <title>Chromosomal-level genome assembly of Melastoma candidum provides insights into trichome evolution.</title>
        <authorList>
            <person name="Zhong Y."/>
            <person name="Wu W."/>
            <person name="Sun C."/>
            <person name="Zou P."/>
            <person name="Liu Y."/>
            <person name="Dai S."/>
            <person name="Zhou R."/>
        </authorList>
    </citation>
    <scope>NUCLEOTIDE SEQUENCE [LARGE SCALE GENOMIC DNA]</scope>
</reference>
<name>A0ACB9SGB9_9MYRT</name>
<comment type="caution">
    <text evidence="1">The sequence shown here is derived from an EMBL/GenBank/DDBJ whole genome shotgun (WGS) entry which is preliminary data.</text>
</comment>
<evidence type="ECO:0000313" key="2">
    <source>
        <dbReference type="Proteomes" id="UP001057402"/>
    </source>
</evidence>
<sequence length="246" mass="26301">MAATTVKTNVVVAALSDPALVDSTDDNSSSSYATTLTTDSSPNARKKIRVVRISVTDSDATDSSSDDEEEGEDRGLRRRKIKKYVSEIRIEKKGGQDGKGAAAGGGDFGSGKAKRKYRGVRQRPWGRWVAEIRDGRVRQWLGTYDTAEEAAAVYDMAAKRLRGPHAPTNFEGKTGEDIGNNTMDIGHGGNDDNIGSGDDNNGGNIGGSGNEKIDSDSGSGTNNNKCGMEESLLPFKKNKLYRICCA</sequence>
<gene>
    <name evidence="1" type="ORF">MLD38_002273</name>
</gene>
<dbReference type="EMBL" id="CM042880">
    <property type="protein sequence ID" value="KAI4390129.1"/>
    <property type="molecule type" value="Genomic_DNA"/>
</dbReference>
<protein>
    <submittedName>
        <fullName evidence="1">Uncharacterized protein</fullName>
    </submittedName>
</protein>
<proteinExistence type="predicted"/>
<dbReference type="Proteomes" id="UP001057402">
    <property type="component" value="Chromosome 1"/>
</dbReference>
<organism evidence="1 2">
    <name type="scientific">Melastoma candidum</name>
    <dbReference type="NCBI Taxonomy" id="119954"/>
    <lineage>
        <taxon>Eukaryota</taxon>
        <taxon>Viridiplantae</taxon>
        <taxon>Streptophyta</taxon>
        <taxon>Embryophyta</taxon>
        <taxon>Tracheophyta</taxon>
        <taxon>Spermatophyta</taxon>
        <taxon>Magnoliopsida</taxon>
        <taxon>eudicotyledons</taxon>
        <taxon>Gunneridae</taxon>
        <taxon>Pentapetalae</taxon>
        <taxon>rosids</taxon>
        <taxon>malvids</taxon>
        <taxon>Myrtales</taxon>
        <taxon>Melastomataceae</taxon>
        <taxon>Melastomatoideae</taxon>
        <taxon>Melastomateae</taxon>
        <taxon>Melastoma</taxon>
    </lineage>
</organism>